<proteinExistence type="inferred from homology"/>
<keyword evidence="3" id="KW-1185">Reference proteome</keyword>
<dbReference type="InterPro" id="IPR029254">
    <property type="entry name" value="MRFAP1"/>
</dbReference>
<protein>
    <submittedName>
        <fullName evidence="2">MORF4 family-associated protein 1-like 1</fullName>
    </submittedName>
</protein>
<gene>
    <name evidence="2" type="ORF">PAL_GLEAN10022776</name>
</gene>
<organism evidence="2 3">
    <name type="scientific">Pteropus alecto</name>
    <name type="common">Black flying fox</name>
    <dbReference type="NCBI Taxonomy" id="9402"/>
    <lineage>
        <taxon>Eukaryota</taxon>
        <taxon>Metazoa</taxon>
        <taxon>Chordata</taxon>
        <taxon>Craniata</taxon>
        <taxon>Vertebrata</taxon>
        <taxon>Euteleostomi</taxon>
        <taxon>Mammalia</taxon>
        <taxon>Eutheria</taxon>
        <taxon>Laurasiatheria</taxon>
        <taxon>Chiroptera</taxon>
        <taxon>Yinpterochiroptera</taxon>
        <taxon>Pteropodoidea</taxon>
        <taxon>Pteropodidae</taxon>
        <taxon>Pteropodinae</taxon>
        <taxon>Pteropus</taxon>
    </lineage>
</organism>
<sequence length="90" mass="10255">PGLDAVRRDVTALEREHVRAHLRARRRLLEIESLLDEMTSEVEAERSPGAEAEERVMKLCEKVGKKAAEAARMGRRLVELHQQIASYECC</sequence>
<feature type="non-terminal residue" evidence="2">
    <location>
        <position position="1"/>
    </location>
</feature>
<evidence type="ECO:0000256" key="1">
    <source>
        <dbReference type="ARBA" id="ARBA00005515"/>
    </source>
</evidence>
<dbReference type="AlphaFoldDB" id="L5K6W5"/>
<comment type="similarity">
    <text evidence="1">Belongs to the MORF4 family-associated protein family.</text>
</comment>
<name>L5K6W5_PTEAL</name>
<evidence type="ECO:0000313" key="3">
    <source>
        <dbReference type="Proteomes" id="UP000010552"/>
    </source>
</evidence>
<accession>L5K6W5</accession>
<dbReference type="InParanoid" id="L5K6W5"/>
<reference evidence="3" key="1">
    <citation type="journal article" date="2013" name="Science">
        <title>Comparative analysis of bat genomes provides insight into the evolution of flight and immunity.</title>
        <authorList>
            <person name="Zhang G."/>
            <person name="Cowled C."/>
            <person name="Shi Z."/>
            <person name="Huang Z."/>
            <person name="Bishop-Lilly K.A."/>
            <person name="Fang X."/>
            <person name="Wynne J.W."/>
            <person name="Xiong Z."/>
            <person name="Baker M.L."/>
            <person name="Zhao W."/>
            <person name="Tachedjian M."/>
            <person name="Zhu Y."/>
            <person name="Zhou P."/>
            <person name="Jiang X."/>
            <person name="Ng J."/>
            <person name="Yang L."/>
            <person name="Wu L."/>
            <person name="Xiao J."/>
            <person name="Feng Y."/>
            <person name="Chen Y."/>
            <person name="Sun X."/>
            <person name="Zhang Y."/>
            <person name="Marsh G.A."/>
            <person name="Crameri G."/>
            <person name="Broder C.C."/>
            <person name="Frey K.G."/>
            <person name="Wang L.F."/>
            <person name="Wang J."/>
        </authorList>
    </citation>
    <scope>NUCLEOTIDE SEQUENCE [LARGE SCALE GENOMIC DNA]</scope>
</reference>
<dbReference type="Pfam" id="PF15155">
    <property type="entry name" value="MRFAP1"/>
    <property type="match status" value="1"/>
</dbReference>
<dbReference type="STRING" id="9402.L5K6W5"/>
<dbReference type="PANTHER" id="PTHR31324:SF3">
    <property type="entry name" value="MORF4 FAMILY ASSOCIATED PROTEIN 1 LIKE 2"/>
    <property type="match status" value="1"/>
</dbReference>
<dbReference type="EMBL" id="KB031030">
    <property type="protein sequence ID" value="ELK06516.1"/>
    <property type="molecule type" value="Genomic_DNA"/>
</dbReference>
<dbReference type="Proteomes" id="UP000010552">
    <property type="component" value="Unassembled WGS sequence"/>
</dbReference>
<dbReference type="PANTHER" id="PTHR31324">
    <property type="entry name" value="MORF4 FAMILY-ASSOCIATED PROTEIN 1-RELATED"/>
    <property type="match status" value="1"/>
</dbReference>
<evidence type="ECO:0000313" key="2">
    <source>
        <dbReference type="EMBL" id="ELK06516.1"/>
    </source>
</evidence>